<feature type="domain" description="Lcl C-terminal" evidence="2">
    <location>
        <begin position="85"/>
        <end position="188"/>
    </location>
</feature>
<reference evidence="3" key="1">
    <citation type="journal article" date="2014" name="Int. J. Syst. Evol. Microbiol.">
        <title>Complete genome sequence of Corynebacterium casei LMG S-19264T (=DSM 44701T), isolated from a smear-ripened cheese.</title>
        <authorList>
            <consortium name="US DOE Joint Genome Institute (JGI-PGF)"/>
            <person name="Walter F."/>
            <person name="Albersmeier A."/>
            <person name="Kalinowski J."/>
            <person name="Ruckert C."/>
        </authorList>
    </citation>
    <scope>NUCLEOTIDE SEQUENCE</scope>
    <source>
        <strain evidence="3">NBRC 108769</strain>
    </source>
</reference>
<evidence type="ECO:0000256" key="1">
    <source>
        <dbReference type="SAM" id="SignalP"/>
    </source>
</evidence>
<proteinExistence type="predicted"/>
<dbReference type="InterPro" id="IPR011460">
    <property type="entry name" value="Lcl_C"/>
</dbReference>
<dbReference type="Pfam" id="PF07603">
    <property type="entry name" value="Lcl_C"/>
    <property type="match status" value="1"/>
</dbReference>
<feature type="signal peptide" evidence="1">
    <location>
        <begin position="1"/>
        <end position="19"/>
    </location>
</feature>
<evidence type="ECO:0000313" key="4">
    <source>
        <dbReference type="Proteomes" id="UP001156666"/>
    </source>
</evidence>
<protein>
    <recommendedName>
        <fullName evidence="2">Lcl C-terminal domain-containing protein</fullName>
    </recommendedName>
</protein>
<keyword evidence="1" id="KW-0732">Signal</keyword>
<evidence type="ECO:0000259" key="2">
    <source>
        <dbReference type="Pfam" id="PF07603"/>
    </source>
</evidence>
<sequence>MKQHFIICLVFFSPLFVFSQNVEVLGGIKADSLNVQLGLIKNVADPISAQDAATKAYVDASNSSPTYTIGLSAEQGGYIFWVSADGKHGLVAETENQSTFASWHEAQDFISDPDNHSADGDEFRDWRMPTKYELNEMYLQKVAIGDFFNSFYWSSTGADAENAWGQFFGNGAQNFFKHNNGFFVRAVRAF</sequence>
<evidence type="ECO:0000313" key="3">
    <source>
        <dbReference type="EMBL" id="GLR18238.1"/>
    </source>
</evidence>
<keyword evidence="4" id="KW-1185">Reference proteome</keyword>
<dbReference type="RefSeq" id="WP_235295602.1">
    <property type="nucleotide sequence ID" value="NZ_BSOH01000017.1"/>
</dbReference>
<name>A0AA37WEU0_9BACT</name>
<organism evidence="3 4">
    <name type="scientific">Portibacter lacus</name>
    <dbReference type="NCBI Taxonomy" id="1099794"/>
    <lineage>
        <taxon>Bacteria</taxon>
        <taxon>Pseudomonadati</taxon>
        <taxon>Bacteroidota</taxon>
        <taxon>Saprospiria</taxon>
        <taxon>Saprospirales</taxon>
        <taxon>Haliscomenobacteraceae</taxon>
        <taxon>Portibacter</taxon>
    </lineage>
</organism>
<gene>
    <name evidence="3" type="ORF">GCM10007940_28530</name>
</gene>
<accession>A0AA37WEU0</accession>
<dbReference type="AlphaFoldDB" id="A0AA37WEU0"/>
<dbReference type="Proteomes" id="UP001156666">
    <property type="component" value="Unassembled WGS sequence"/>
</dbReference>
<reference evidence="3" key="2">
    <citation type="submission" date="2023-01" db="EMBL/GenBank/DDBJ databases">
        <title>Draft genome sequence of Portibacter lacus strain NBRC 108769.</title>
        <authorList>
            <person name="Sun Q."/>
            <person name="Mori K."/>
        </authorList>
    </citation>
    <scope>NUCLEOTIDE SEQUENCE</scope>
    <source>
        <strain evidence="3">NBRC 108769</strain>
    </source>
</reference>
<comment type="caution">
    <text evidence="3">The sequence shown here is derived from an EMBL/GenBank/DDBJ whole genome shotgun (WGS) entry which is preliminary data.</text>
</comment>
<dbReference type="EMBL" id="BSOH01000017">
    <property type="protein sequence ID" value="GLR18238.1"/>
    <property type="molecule type" value="Genomic_DNA"/>
</dbReference>
<feature type="chain" id="PRO_5041394602" description="Lcl C-terminal domain-containing protein" evidence="1">
    <location>
        <begin position="20"/>
        <end position="190"/>
    </location>
</feature>